<evidence type="ECO:0000313" key="1">
    <source>
        <dbReference type="EMBL" id="SFC89453.1"/>
    </source>
</evidence>
<organism evidence="1 2">
    <name type="scientific">Spirosoma endophyticum</name>
    <dbReference type="NCBI Taxonomy" id="662367"/>
    <lineage>
        <taxon>Bacteria</taxon>
        <taxon>Pseudomonadati</taxon>
        <taxon>Bacteroidota</taxon>
        <taxon>Cytophagia</taxon>
        <taxon>Cytophagales</taxon>
        <taxon>Cytophagaceae</taxon>
        <taxon>Spirosoma</taxon>
    </lineage>
</organism>
<gene>
    <name evidence="1" type="ORF">SAMN05216167_102732</name>
</gene>
<name>A0A1I1N3P2_9BACT</name>
<keyword evidence="2" id="KW-1185">Reference proteome</keyword>
<sequence>MMLPYTHTLPGLYRYSYPTFLDTPQQICIHFLTPDRQKAFVSYPHHRNHKAAQLIDVSWFDSVDMVKLDGHPQLMHFLKVILPVWFSNSGPKLVTEDLLIDCLDEYVLRPLLYA</sequence>
<accession>A0A1I1N3P2</accession>
<evidence type="ECO:0000313" key="2">
    <source>
        <dbReference type="Proteomes" id="UP000198598"/>
    </source>
</evidence>
<dbReference type="EMBL" id="FOLQ01000002">
    <property type="protein sequence ID" value="SFC89453.1"/>
    <property type="molecule type" value="Genomic_DNA"/>
</dbReference>
<dbReference type="AlphaFoldDB" id="A0A1I1N3P2"/>
<dbReference type="STRING" id="662367.SAMN05216167_102732"/>
<proteinExistence type="predicted"/>
<dbReference type="Proteomes" id="UP000198598">
    <property type="component" value="Unassembled WGS sequence"/>
</dbReference>
<protein>
    <submittedName>
        <fullName evidence="1">Uncharacterized protein</fullName>
    </submittedName>
</protein>
<reference evidence="1 2" key="1">
    <citation type="submission" date="2016-10" db="EMBL/GenBank/DDBJ databases">
        <authorList>
            <person name="de Groot N.N."/>
        </authorList>
    </citation>
    <scope>NUCLEOTIDE SEQUENCE [LARGE SCALE GENOMIC DNA]</scope>
    <source>
        <strain evidence="1 2">DSM 26130</strain>
    </source>
</reference>